<dbReference type="GO" id="GO:1990281">
    <property type="term" value="C:efflux pump complex"/>
    <property type="evidence" value="ECO:0007669"/>
    <property type="project" value="TreeGrafter"/>
</dbReference>
<dbReference type="RefSeq" id="WP_158869594.1">
    <property type="nucleotide sequence ID" value="NZ_CP046401.1"/>
</dbReference>
<dbReference type="Proteomes" id="UP000428260">
    <property type="component" value="Chromosome"/>
</dbReference>
<evidence type="ECO:0000256" key="4">
    <source>
        <dbReference type="ARBA" id="ARBA00022452"/>
    </source>
</evidence>
<keyword evidence="9" id="KW-1185">Reference proteome</keyword>
<sequence>MKTIYFISILLVASGSLKAQHSMKSLGEVWEFALANSSENKVKQWHAEQALQDKKTAGSFLFPTISATGNGQHNIDIAETPVPGEILGQPGETVYTKFGKAYSYSAGINVSYNPLDWQMIYQKKMAEVNVQLKEAEKDYFEQTLKEQVGQLYFATLTAQKAVGIGEQDLAIADTLLLLTEQRFTEGTTDAIALNQARVNRNAVAKNLESTRQYCSECLSNLKILIGINSGDELVLTENLSDGNALSIVTQPAQNSRYTEIYRLQEMYAESSVKKAKADFIPQIRFHAYFGYNQFQDDFTMSFQSGDWKPNNYLGLSLNVPIFTGFANKSKYKSAKIDRQIAAQTYEDEKRKSAINDSLLYSKTVSTSKIAVAGLENFHLSSENVKLAAQKYEQGLLSLDGYLNIFDDYLKAENLYLNNLSEFLINKASIESRKQ</sequence>
<evidence type="ECO:0000313" key="9">
    <source>
        <dbReference type="Proteomes" id="UP000428260"/>
    </source>
</evidence>
<evidence type="ECO:0000256" key="7">
    <source>
        <dbReference type="ARBA" id="ARBA00023237"/>
    </source>
</evidence>
<dbReference type="AlphaFoldDB" id="A0A6I6JV83"/>
<dbReference type="GO" id="GO:0009279">
    <property type="term" value="C:cell outer membrane"/>
    <property type="evidence" value="ECO:0007669"/>
    <property type="project" value="UniProtKB-SubCell"/>
</dbReference>
<dbReference type="GO" id="GO:0015562">
    <property type="term" value="F:efflux transmembrane transporter activity"/>
    <property type="evidence" value="ECO:0007669"/>
    <property type="project" value="InterPro"/>
</dbReference>
<evidence type="ECO:0000256" key="6">
    <source>
        <dbReference type="ARBA" id="ARBA00023136"/>
    </source>
</evidence>
<protein>
    <recommendedName>
        <fullName evidence="10">TolC family protein</fullName>
    </recommendedName>
</protein>
<dbReference type="PANTHER" id="PTHR30026:SF20">
    <property type="entry name" value="OUTER MEMBRANE PROTEIN TOLC"/>
    <property type="match status" value="1"/>
</dbReference>
<gene>
    <name evidence="8" type="ORF">GM418_23190</name>
</gene>
<evidence type="ECO:0000256" key="5">
    <source>
        <dbReference type="ARBA" id="ARBA00022692"/>
    </source>
</evidence>
<dbReference type="KEGG" id="mcos:GM418_23190"/>
<keyword evidence="4" id="KW-1134">Transmembrane beta strand</keyword>
<comment type="similarity">
    <text evidence="2">Belongs to the outer membrane factor (OMF) (TC 1.B.17) family.</text>
</comment>
<dbReference type="InterPro" id="IPR003423">
    <property type="entry name" value="OMP_efflux"/>
</dbReference>
<keyword evidence="6" id="KW-0472">Membrane</keyword>
<evidence type="ECO:0000256" key="1">
    <source>
        <dbReference type="ARBA" id="ARBA00004442"/>
    </source>
</evidence>
<dbReference type="Pfam" id="PF02321">
    <property type="entry name" value="OEP"/>
    <property type="match status" value="2"/>
</dbReference>
<keyword evidence="7" id="KW-0998">Cell outer membrane</keyword>
<organism evidence="8 9">
    <name type="scientific">Maribellus comscasis</name>
    <dbReference type="NCBI Taxonomy" id="2681766"/>
    <lineage>
        <taxon>Bacteria</taxon>
        <taxon>Pseudomonadati</taxon>
        <taxon>Bacteroidota</taxon>
        <taxon>Bacteroidia</taxon>
        <taxon>Marinilabiliales</taxon>
        <taxon>Prolixibacteraceae</taxon>
        <taxon>Maribellus</taxon>
    </lineage>
</organism>
<dbReference type="SUPFAM" id="SSF56954">
    <property type="entry name" value="Outer membrane efflux proteins (OEP)"/>
    <property type="match status" value="1"/>
</dbReference>
<reference evidence="8 9" key="1">
    <citation type="submission" date="2019-11" db="EMBL/GenBank/DDBJ databases">
        <authorList>
            <person name="Zheng R.K."/>
            <person name="Sun C.M."/>
        </authorList>
    </citation>
    <scope>NUCLEOTIDE SEQUENCE [LARGE SCALE GENOMIC DNA]</scope>
    <source>
        <strain evidence="8 9">WC007</strain>
    </source>
</reference>
<keyword evidence="5" id="KW-0812">Transmembrane</keyword>
<comment type="subcellular location">
    <subcellularLocation>
        <location evidence="1">Cell outer membrane</location>
    </subcellularLocation>
</comment>
<accession>A0A6I6JV83</accession>
<dbReference type="Gene3D" id="1.20.1600.10">
    <property type="entry name" value="Outer membrane efflux proteins (OEP)"/>
    <property type="match status" value="1"/>
</dbReference>
<keyword evidence="3" id="KW-0813">Transport</keyword>
<dbReference type="PANTHER" id="PTHR30026">
    <property type="entry name" value="OUTER MEMBRANE PROTEIN TOLC"/>
    <property type="match status" value="1"/>
</dbReference>
<dbReference type="InterPro" id="IPR051906">
    <property type="entry name" value="TolC-like"/>
</dbReference>
<evidence type="ECO:0000256" key="2">
    <source>
        <dbReference type="ARBA" id="ARBA00007613"/>
    </source>
</evidence>
<evidence type="ECO:0008006" key="10">
    <source>
        <dbReference type="Google" id="ProtNLM"/>
    </source>
</evidence>
<name>A0A6I6JV83_9BACT</name>
<evidence type="ECO:0000256" key="3">
    <source>
        <dbReference type="ARBA" id="ARBA00022448"/>
    </source>
</evidence>
<proteinExistence type="inferred from homology"/>
<dbReference type="EMBL" id="CP046401">
    <property type="protein sequence ID" value="QGY46461.1"/>
    <property type="molecule type" value="Genomic_DNA"/>
</dbReference>
<evidence type="ECO:0000313" key="8">
    <source>
        <dbReference type="EMBL" id="QGY46461.1"/>
    </source>
</evidence>
<dbReference type="GO" id="GO:0015288">
    <property type="term" value="F:porin activity"/>
    <property type="evidence" value="ECO:0007669"/>
    <property type="project" value="TreeGrafter"/>
</dbReference>